<dbReference type="EMBL" id="UIVS01000002">
    <property type="protein sequence ID" value="SVP91229.1"/>
    <property type="molecule type" value="Genomic_DNA"/>
</dbReference>
<evidence type="ECO:0000313" key="9">
    <source>
        <dbReference type="EMBL" id="SVP90707.1"/>
    </source>
</evidence>
<proteinExistence type="inferred from homology"/>
<reference evidence="9" key="1">
    <citation type="submission" date="2018-07" db="EMBL/GenBank/DDBJ databases">
        <authorList>
            <person name="Quirk P.G."/>
            <person name="Krulwich T.A."/>
        </authorList>
    </citation>
    <scope>NUCLEOTIDE SEQUENCE</scope>
    <source>
        <strain evidence="9">Anand</strain>
    </source>
</reference>
<evidence type="ECO:0000256" key="8">
    <source>
        <dbReference type="ARBA" id="ARBA00023136"/>
    </source>
</evidence>
<accession>A0A3B0MKW5</accession>
<evidence type="ECO:0000256" key="5">
    <source>
        <dbReference type="ARBA" id="ARBA00022927"/>
    </source>
</evidence>
<comment type="similarity">
    <text evidence="2">Belongs to the TIM16/PAM16 family.</text>
</comment>
<dbReference type="GO" id="GO:0005744">
    <property type="term" value="C:TIM23 mitochondrial import inner membrane translocase complex"/>
    <property type="evidence" value="ECO:0007669"/>
    <property type="project" value="InterPro"/>
</dbReference>
<gene>
    <name evidence="9" type="ORF">TAT_000141800</name>
    <name evidence="10" type="ORF">TAV_000141800</name>
</gene>
<keyword evidence="4" id="KW-0999">Mitochondrion inner membrane</keyword>
<evidence type="ECO:0008006" key="11">
    <source>
        <dbReference type="Google" id="ProtNLM"/>
    </source>
</evidence>
<dbReference type="Gene3D" id="1.10.287.110">
    <property type="entry name" value="DnaJ domain"/>
    <property type="match status" value="1"/>
</dbReference>
<evidence type="ECO:0000313" key="10">
    <source>
        <dbReference type="EMBL" id="SVP91229.1"/>
    </source>
</evidence>
<keyword evidence="7" id="KW-0496">Mitochondrion</keyword>
<organism evidence="9">
    <name type="scientific">Theileria annulata</name>
    <dbReference type="NCBI Taxonomy" id="5874"/>
    <lineage>
        <taxon>Eukaryota</taxon>
        <taxon>Sar</taxon>
        <taxon>Alveolata</taxon>
        <taxon>Apicomplexa</taxon>
        <taxon>Aconoidasida</taxon>
        <taxon>Piroplasmida</taxon>
        <taxon>Theileriidae</taxon>
        <taxon>Theileria</taxon>
    </lineage>
</organism>
<dbReference type="AlphaFoldDB" id="A0A3B0MKW5"/>
<dbReference type="VEuPathDB" id="PiroplasmaDB:TA14910"/>
<evidence type="ECO:0000256" key="2">
    <source>
        <dbReference type="ARBA" id="ARBA00008817"/>
    </source>
</evidence>
<evidence type="ECO:0000256" key="7">
    <source>
        <dbReference type="ARBA" id="ARBA00023128"/>
    </source>
</evidence>
<comment type="subcellular location">
    <subcellularLocation>
        <location evidence="1">Mitochondrion inner membrane</location>
        <topology evidence="1">Peripheral membrane protein</topology>
    </subcellularLocation>
</comment>
<dbReference type="InterPro" id="IPR005341">
    <property type="entry name" value="Tim16"/>
</dbReference>
<keyword evidence="8" id="KW-0472">Membrane</keyword>
<dbReference type="InterPro" id="IPR036869">
    <property type="entry name" value="J_dom_sf"/>
</dbReference>
<evidence type="ECO:0000256" key="1">
    <source>
        <dbReference type="ARBA" id="ARBA00004637"/>
    </source>
</evidence>
<name>A0A3B0MKW5_THEAN</name>
<keyword evidence="5" id="KW-0653">Protein transport</keyword>
<keyword evidence="3" id="KW-0813">Transport</keyword>
<dbReference type="GO" id="GO:0030150">
    <property type="term" value="P:protein import into mitochondrial matrix"/>
    <property type="evidence" value="ECO:0007669"/>
    <property type="project" value="InterPro"/>
</dbReference>
<dbReference type="PANTHER" id="PTHR12388:SF0">
    <property type="entry name" value="MITOCHONDRIAL IMPORT INNER MEMBRANE TRANSLOCASE SUBUNIT TIM16"/>
    <property type="match status" value="1"/>
</dbReference>
<sequence length="117" mass="12911">MVPIRPLGRVITQFIFVVSGSVIKATYNAYRQSLSNGGGVLNGRISKVMSKEEAAKILGFNSYDNLKLKQIQEAHKRLKNINSPSGSFQGSPYLIQRIDAANIILTNHCKSNRSSNM</sequence>
<dbReference type="EMBL" id="UIVT01000002">
    <property type="protein sequence ID" value="SVP90707.1"/>
    <property type="molecule type" value="Genomic_DNA"/>
</dbReference>
<dbReference type="PANTHER" id="PTHR12388">
    <property type="entry name" value="MITOCHONDRIA ASSOCIATED GRANULOCYTE MACROPHAGE CSF SIGNALING MOLECULE"/>
    <property type="match status" value="1"/>
</dbReference>
<protein>
    <recommendedName>
        <fullName evidence="11">Mitochondria-associated granulocyte macrophage CSF signaling molecule</fullName>
    </recommendedName>
</protein>
<evidence type="ECO:0000256" key="6">
    <source>
        <dbReference type="ARBA" id="ARBA00023010"/>
    </source>
</evidence>
<evidence type="ECO:0000256" key="4">
    <source>
        <dbReference type="ARBA" id="ARBA00022792"/>
    </source>
</evidence>
<evidence type="ECO:0000256" key="3">
    <source>
        <dbReference type="ARBA" id="ARBA00022448"/>
    </source>
</evidence>
<keyword evidence="6" id="KW-0811">Translocation</keyword>